<evidence type="ECO:0000313" key="3">
    <source>
        <dbReference type="Proteomes" id="UP000063964"/>
    </source>
</evidence>
<evidence type="ECO:0000259" key="1">
    <source>
        <dbReference type="Pfam" id="PF13340"/>
    </source>
</evidence>
<dbReference type="Pfam" id="PF13340">
    <property type="entry name" value="DUF4096"/>
    <property type="match status" value="1"/>
</dbReference>
<dbReference type="OrthoDB" id="1551210at2"/>
<dbReference type="EMBL" id="CP014230">
    <property type="protein sequence ID" value="AMD93617.1"/>
    <property type="molecule type" value="Genomic_DNA"/>
</dbReference>
<dbReference type="PANTHER" id="PTHR46637:SF1">
    <property type="entry name" value="BLL5188 PROTEIN"/>
    <property type="match status" value="1"/>
</dbReference>
<organism evidence="2 3">
    <name type="scientific">Desulfomicrobium orale DSM 12838</name>
    <dbReference type="NCBI Taxonomy" id="888061"/>
    <lineage>
        <taxon>Bacteria</taxon>
        <taxon>Pseudomonadati</taxon>
        <taxon>Thermodesulfobacteriota</taxon>
        <taxon>Desulfovibrionia</taxon>
        <taxon>Desulfovibrionales</taxon>
        <taxon>Desulfomicrobiaceae</taxon>
        <taxon>Desulfomicrobium</taxon>
    </lineage>
</organism>
<dbReference type="InterPro" id="IPR052909">
    <property type="entry name" value="Transposase_6_like"/>
</dbReference>
<reference evidence="3" key="1">
    <citation type="submission" date="2016-02" db="EMBL/GenBank/DDBJ databases">
        <authorList>
            <person name="Holder M.E."/>
            <person name="Ajami N.J."/>
            <person name="Petrosino J.F."/>
        </authorList>
    </citation>
    <scope>NUCLEOTIDE SEQUENCE [LARGE SCALE GENOMIC DNA]</scope>
    <source>
        <strain evidence="3">DSM 12838</strain>
    </source>
</reference>
<dbReference type="AlphaFoldDB" id="A0A0X8JRE3"/>
<dbReference type="InterPro" id="IPR025161">
    <property type="entry name" value="IS402-like_dom"/>
</dbReference>
<protein>
    <submittedName>
        <fullName evidence="2">Transposase</fullName>
    </submittedName>
</protein>
<dbReference type="STRING" id="888061.AXF15_11245"/>
<accession>A0A0X8JRE3</accession>
<dbReference type="Proteomes" id="UP000063964">
    <property type="component" value="Chromosome"/>
</dbReference>
<evidence type="ECO:0000313" key="2">
    <source>
        <dbReference type="EMBL" id="AMD93617.1"/>
    </source>
</evidence>
<dbReference type="NCBIfam" id="NF033580">
    <property type="entry name" value="transpos_IS5_3"/>
    <property type="match status" value="1"/>
</dbReference>
<sequence>MCYTDISDETWQRLEPVLPLEGSPKGGRPAKDKRTFINAIIWLLRTGAPWRALPEEYGSWNAVYSRFRRWQIKGFWKAVFLALASDPDLEAVMVDGTYIHAHKHSAGAKGGSTDKLWAAVEEVLPPNCMHR</sequence>
<dbReference type="KEGG" id="doa:AXF15_11245"/>
<keyword evidence="3" id="KW-1185">Reference proteome</keyword>
<proteinExistence type="predicted"/>
<gene>
    <name evidence="2" type="ORF">AXF15_11245</name>
</gene>
<name>A0A0X8JRE3_9BACT</name>
<feature type="domain" description="Insertion element IS402-like" evidence="1">
    <location>
        <begin position="6"/>
        <end position="80"/>
    </location>
</feature>
<dbReference type="PANTHER" id="PTHR46637">
    <property type="entry name" value="TIS1421-TRANSPOSASE PROTEIN A"/>
    <property type="match status" value="1"/>
</dbReference>